<organism evidence="1 2">
    <name type="scientific">Delftia lacustris</name>
    <dbReference type="NCBI Taxonomy" id="558537"/>
    <lineage>
        <taxon>Bacteria</taxon>
        <taxon>Pseudomonadati</taxon>
        <taxon>Pseudomonadota</taxon>
        <taxon>Betaproteobacteria</taxon>
        <taxon>Burkholderiales</taxon>
        <taxon>Comamonadaceae</taxon>
        <taxon>Delftia</taxon>
    </lineage>
</organism>
<name>A0A1H3NMV7_9BURK</name>
<reference evidence="1 2" key="1">
    <citation type="submission" date="2016-10" db="EMBL/GenBank/DDBJ databases">
        <authorList>
            <person name="de Groot N.N."/>
        </authorList>
    </citation>
    <scope>NUCLEOTIDE SEQUENCE [LARGE SCALE GENOMIC DNA]</scope>
    <source>
        <strain evidence="1 2">LMG 24775</strain>
    </source>
</reference>
<dbReference type="EMBL" id="FNPE01000009">
    <property type="protein sequence ID" value="SDY90246.1"/>
    <property type="molecule type" value="Genomic_DNA"/>
</dbReference>
<gene>
    <name evidence="1" type="ORF">SAMN05421547_10954</name>
</gene>
<proteinExistence type="predicted"/>
<evidence type="ECO:0000313" key="1">
    <source>
        <dbReference type="EMBL" id="SDY90246.1"/>
    </source>
</evidence>
<accession>A0A1H3NMV7</accession>
<dbReference type="AlphaFoldDB" id="A0A1H3NMV7"/>
<dbReference type="Proteomes" id="UP000183417">
    <property type="component" value="Unassembled WGS sequence"/>
</dbReference>
<protein>
    <submittedName>
        <fullName evidence="1">Uncharacterized protein</fullName>
    </submittedName>
</protein>
<evidence type="ECO:0000313" key="2">
    <source>
        <dbReference type="Proteomes" id="UP000183417"/>
    </source>
</evidence>
<sequence>MTSLRAITTRSCLQGQLLFCLHDDTQGALNGAAKTTISTGLRHRFHDGGGLNTDGAP</sequence>